<keyword evidence="8" id="KW-0963">Cytoplasm</keyword>
<evidence type="ECO:0000256" key="5">
    <source>
        <dbReference type="ARBA" id="ARBA00023154"/>
    </source>
</evidence>
<feature type="active site" evidence="9">
    <location>
        <position position="75"/>
    </location>
</feature>
<dbReference type="NCBIfam" id="TIGR00652">
    <property type="entry name" value="DapF"/>
    <property type="match status" value="1"/>
</dbReference>
<evidence type="ECO:0000256" key="9">
    <source>
        <dbReference type="PROSITE-ProRule" id="PRU10125"/>
    </source>
</evidence>
<dbReference type="PANTHER" id="PTHR31689:SF0">
    <property type="entry name" value="DIAMINOPIMELATE EPIMERASE"/>
    <property type="match status" value="1"/>
</dbReference>
<feature type="site" description="Important for dimerization" evidence="8">
    <location>
        <position position="270"/>
    </location>
</feature>
<feature type="binding site" evidence="8">
    <location>
        <begin position="76"/>
        <end position="77"/>
    </location>
    <ligand>
        <name>substrate</name>
    </ligand>
</feature>
<feature type="site" description="Could be important to modulate the pK values of the two catalytic cysteine residues" evidence="8">
    <location>
        <position position="210"/>
    </location>
</feature>
<keyword evidence="11" id="KW-1185">Reference proteome</keyword>
<evidence type="ECO:0000313" key="10">
    <source>
        <dbReference type="EMBL" id="QXH51377.1"/>
    </source>
</evidence>
<feature type="binding site" evidence="8">
    <location>
        <position position="159"/>
    </location>
    <ligand>
        <name>substrate</name>
    </ligand>
</feature>
<feature type="binding site" evidence="8">
    <location>
        <position position="192"/>
    </location>
    <ligand>
        <name>substrate</name>
    </ligand>
</feature>
<comment type="pathway">
    <text evidence="1 8">Amino-acid biosynthesis; L-lysine biosynthesis via DAP pathway; DL-2,6-diaminopimelate from LL-2,6-diaminopimelate: step 1/1.</text>
</comment>
<feature type="binding site" evidence="8">
    <location>
        <begin position="220"/>
        <end position="221"/>
    </location>
    <ligand>
        <name>substrate</name>
    </ligand>
</feature>
<feature type="active site" description="Proton donor" evidence="8">
    <location>
        <position position="75"/>
    </location>
</feature>
<evidence type="ECO:0000256" key="1">
    <source>
        <dbReference type="ARBA" id="ARBA00005196"/>
    </source>
</evidence>
<dbReference type="PANTHER" id="PTHR31689">
    <property type="entry name" value="DIAMINOPIMELATE EPIMERASE, CHLOROPLASTIC"/>
    <property type="match status" value="1"/>
</dbReference>
<dbReference type="EMBL" id="CP077076">
    <property type="protein sequence ID" value="QXH51377.1"/>
    <property type="molecule type" value="Genomic_DNA"/>
</dbReference>
<feature type="binding site" evidence="8">
    <location>
        <begin position="210"/>
        <end position="211"/>
    </location>
    <ligand>
        <name>substrate</name>
    </ligand>
</feature>
<comment type="subcellular location">
    <subcellularLocation>
        <location evidence="8">Cytoplasm</location>
    </subcellularLocation>
</comment>
<protein>
    <recommendedName>
        <fullName evidence="3 8">Diaminopimelate epimerase</fullName>
        <shortName evidence="8">DAP epimerase</shortName>
        <ecNumber evidence="3 8">5.1.1.7</ecNumber>
    </recommendedName>
    <alternativeName>
        <fullName evidence="8">PLP-independent amino acid racemase</fullName>
    </alternativeName>
</protein>
<proteinExistence type="inferred from homology"/>
<gene>
    <name evidence="8 10" type="primary">dapF</name>
    <name evidence="10" type="ORF">KSS94_26165</name>
</gene>
<keyword evidence="4 8" id="KW-0028">Amino-acid biosynthesis</keyword>
<evidence type="ECO:0000256" key="6">
    <source>
        <dbReference type="ARBA" id="ARBA00023235"/>
    </source>
</evidence>
<feature type="active site" description="Proton acceptor" evidence="8">
    <location>
        <position position="219"/>
    </location>
</feature>
<keyword evidence="6 8" id="KW-0413">Isomerase</keyword>
<evidence type="ECO:0000256" key="4">
    <source>
        <dbReference type="ARBA" id="ARBA00022605"/>
    </source>
</evidence>
<dbReference type="RefSeq" id="WP_217840908.1">
    <property type="nucleotide sequence ID" value="NZ_CP077076.1"/>
</dbReference>
<dbReference type="Proteomes" id="UP001046350">
    <property type="component" value="Chromosome"/>
</dbReference>
<dbReference type="InterPro" id="IPR018510">
    <property type="entry name" value="DAP_epimerase_AS"/>
</dbReference>
<keyword evidence="5 8" id="KW-0457">Lysine biosynthesis</keyword>
<evidence type="ECO:0000256" key="8">
    <source>
        <dbReference type="HAMAP-Rule" id="MF_00197"/>
    </source>
</evidence>
<dbReference type="EC" id="5.1.1.7" evidence="3 8"/>
<comment type="function">
    <text evidence="8">Catalyzes the stereoinversion of LL-2,6-diaminopimelate (L,L-DAP) to meso-diaminopimelate (meso-DAP), a precursor of L-lysine and an essential component of the bacterial peptidoglycan.</text>
</comment>
<feature type="site" description="Could be important to modulate the pK values of the two catalytic cysteine residues" evidence="8">
    <location>
        <position position="161"/>
    </location>
</feature>
<evidence type="ECO:0000256" key="3">
    <source>
        <dbReference type="ARBA" id="ARBA00013080"/>
    </source>
</evidence>
<organism evidence="10 11">
    <name type="scientific">Pseudomonas fakonensis</name>
    <dbReference type="NCBI Taxonomy" id="2842355"/>
    <lineage>
        <taxon>Bacteria</taxon>
        <taxon>Pseudomonadati</taxon>
        <taxon>Pseudomonadota</taxon>
        <taxon>Gammaproteobacteria</taxon>
        <taxon>Pseudomonadales</taxon>
        <taxon>Pseudomonadaceae</taxon>
        <taxon>Pseudomonas</taxon>
    </lineage>
</organism>
<accession>A0ABX8N5Z0</accession>
<feature type="binding site" evidence="8">
    <location>
        <position position="13"/>
    </location>
    <ligand>
        <name>substrate</name>
    </ligand>
</feature>
<dbReference type="Pfam" id="PF01678">
    <property type="entry name" value="DAP_epimerase"/>
    <property type="match status" value="2"/>
</dbReference>
<feature type="binding site" evidence="8">
    <location>
        <position position="66"/>
    </location>
    <ligand>
        <name>substrate</name>
    </ligand>
</feature>
<dbReference type="InterPro" id="IPR001653">
    <property type="entry name" value="DAP_epimerase_DapF"/>
</dbReference>
<dbReference type="HAMAP" id="MF_00197">
    <property type="entry name" value="DAP_epimerase"/>
    <property type="match status" value="1"/>
</dbReference>
<name>A0ABX8N5Z0_9PSED</name>
<evidence type="ECO:0000313" key="11">
    <source>
        <dbReference type="Proteomes" id="UP001046350"/>
    </source>
</evidence>
<reference evidence="10" key="1">
    <citation type="journal article" date="2021" name="Microorganisms">
        <title>The Ever-Expanding Pseudomonas Genus: Description of 43 New Species and Partition of the Pseudomonas putida Group.</title>
        <authorList>
            <person name="Girard L."/>
            <person name="Lood C."/>
            <person name="Hofte M."/>
            <person name="Vandamme P."/>
            <person name="Rokni-Zadeh H."/>
            <person name="van Noort V."/>
            <person name="Lavigne R."/>
            <person name="De Mot R."/>
        </authorList>
    </citation>
    <scope>NUCLEOTIDE SEQUENCE</scope>
    <source>
        <strain evidence="10">COW40</strain>
    </source>
</reference>
<sequence>MLLRFTKMHGLGNDFMVLDLVSQHAHIQPKHAKQWGDRNTGVGFDQLLIVEAPSNPEVDFRYRIFNADGSEVEQCGNGARCFARFVLDKRLTAKKRIRVETKGGIIELDVRNDGQVCVDMGPPRLAPAEIPFVADQQALSYPLEVDGQVYPIAAVSMGNPHSVLRVDDINSAPVHELGPKIEHHPRFPQRVNAGFIQVIDRHRANLRVWERGAGETQACGTGACAAAVAAIAQGWMDSPVSIDLPGGRLSIEWGGPGKPVLMTGPAVRVFEGQVRL</sequence>
<comment type="subunit">
    <text evidence="8">Homodimer.</text>
</comment>
<dbReference type="GO" id="GO:0008837">
    <property type="term" value="F:diaminopimelate epimerase activity"/>
    <property type="evidence" value="ECO:0007669"/>
    <property type="project" value="UniProtKB-EC"/>
</dbReference>
<feature type="binding site" evidence="8">
    <location>
        <position position="46"/>
    </location>
    <ligand>
        <name>substrate</name>
    </ligand>
</feature>
<evidence type="ECO:0000256" key="7">
    <source>
        <dbReference type="ARBA" id="ARBA00051712"/>
    </source>
</evidence>
<comment type="catalytic activity">
    <reaction evidence="7 8">
        <text>(2S,6S)-2,6-diaminopimelate = meso-2,6-diaminopimelate</text>
        <dbReference type="Rhea" id="RHEA:15393"/>
        <dbReference type="ChEBI" id="CHEBI:57609"/>
        <dbReference type="ChEBI" id="CHEBI:57791"/>
        <dbReference type="EC" id="5.1.1.7"/>
    </reaction>
</comment>
<evidence type="ECO:0000256" key="2">
    <source>
        <dbReference type="ARBA" id="ARBA00010219"/>
    </source>
</evidence>
<dbReference type="PROSITE" id="PS01326">
    <property type="entry name" value="DAP_EPIMERASE"/>
    <property type="match status" value="1"/>
</dbReference>
<comment type="similarity">
    <text evidence="2 8">Belongs to the diaminopimelate epimerase family.</text>
</comment>